<keyword evidence="1" id="KW-0812">Transmembrane</keyword>
<name>A0A6J4T3G7_9ACTN</name>
<evidence type="ECO:0000313" key="2">
    <source>
        <dbReference type="EMBL" id="CAA9513149.1"/>
    </source>
</evidence>
<accession>A0A6J4T3G7</accession>
<evidence type="ECO:0000256" key="1">
    <source>
        <dbReference type="SAM" id="Phobius"/>
    </source>
</evidence>
<organism evidence="2">
    <name type="scientific">uncultured Solirubrobacterales bacterium</name>
    <dbReference type="NCBI Taxonomy" id="768556"/>
    <lineage>
        <taxon>Bacteria</taxon>
        <taxon>Bacillati</taxon>
        <taxon>Actinomycetota</taxon>
        <taxon>Thermoleophilia</taxon>
        <taxon>Solirubrobacterales</taxon>
        <taxon>environmental samples</taxon>
    </lineage>
</organism>
<dbReference type="Pfam" id="PF12277">
    <property type="entry name" value="DUF3618"/>
    <property type="match status" value="1"/>
</dbReference>
<keyword evidence="1" id="KW-0472">Membrane</keyword>
<sequence>MTSPPRARTPEEIRASVEATREELRYSLVDLQGKVNELSDWRAPLRRNRRAVVIGAVAAGFLIGGGVAAAVGLFRR</sequence>
<dbReference type="EMBL" id="CADCVU010000173">
    <property type="protein sequence ID" value="CAA9513149.1"/>
    <property type="molecule type" value="Genomic_DNA"/>
</dbReference>
<proteinExistence type="predicted"/>
<dbReference type="AlphaFoldDB" id="A0A6J4T3G7"/>
<feature type="transmembrane region" description="Helical" evidence="1">
    <location>
        <begin position="51"/>
        <end position="74"/>
    </location>
</feature>
<dbReference type="InterPro" id="IPR022062">
    <property type="entry name" value="DUF3618"/>
</dbReference>
<gene>
    <name evidence="2" type="ORF">AVDCRST_MAG45-2028</name>
</gene>
<evidence type="ECO:0008006" key="3">
    <source>
        <dbReference type="Google" id="ProtNLM"/>
    </source>
</evidence>
<protein>
    <recommendedName>
        <fullName evidence="3">DUF3618 domain-containing protein</fullName>
    </recommendedName>
</protein>
<reference evidence="2" key="1">
    <citation type="submission" date="2020-02" db="EMBL/GenBank/DDBJ databases">
        <authorList>
            <person name="Meier V. D."/>
        </authorList>
    </citation>
    <scope>NUCLEOTIDE SEQUENCE</scope>
    <source>
        <strain evidence="2">AVDCRST_MAG45</strain>
    </source>
</reference>
<keyword evidence="1" id="KW-1133">Transmembrane helix</keyword>